<proteinExistence type="predicted"/>
<dbReference type="InterPro" id="IPR048862">
    <property type="entry name" value="SPOCS_spoVID_N"/>
</dbReference>
<feature type="domain" description="LysM" evidence="2">
    <location>
        <begin position="588"/>
        <end position="632"/>
    </location>
</feature>
<evidence type="ECO:0000256" key="1">
    <source>
        <dbReference type="SAM" id="MobiDB-lite"/>
    </source>
</evidence>
<evidence type="ECO:0000259" key="2">
    <source>
        <dbReference type="PROSITE" id="PS51782"/>
    </source>
</evidence>
<sequence>MTEENQSYLRFSLEESVWFQKGQEVAELYSISLDPNVTIQEDEHYVYMRGTLDLSGEYKDSGEQVDGDAHTFLPRSVQTVERHPNGISEFIHRFPVDITIPSTRITSLDDIEVTIQTFDYTLPERNCLKLQADLIISGIYRETYVEPELEDYQVWDDDESPVATDERQELDEEIEDEVVEVELVDIRQEEIAEVEEFVEAEEFADDRADSVESPVSQIEEESPVSYTAATPPLPDFQPTFRQEEQQEGELYEPFIVEAKRTPDVEEERVAPLFISKQPDIPVFDFSVPKFQEREEEQEVEPVLERKVEEEQKVEPVLGRKVEEQKAEPVLERKVEEQKAEPVLERKVEEQKAEPVLERKVEEQKAEPVLERKVEEQKAEPVLERKVEEQKAEPVLERKVEEQKAEPVLERKVEEQKAEPVLERKVEEQKAEPVLERKVEEQKAEPVLERKVEEQKAEPVLERKVEEQKAEPVLERKVEEQKAEPVLERKVEEQKAEPVLERKVEEEQKVEPVLEQEVKEELEKVNLLHLVKKREAPPVIVQQDKREPQQEEEKKVEKSEQKARTNESQPLSIMDFFSRKQEEEHVKVKVCIVQQGETIDDLAERYSVNPQTLLQSNELEPNQDIYEGQVLYIPRSASYKN</sequence>
<dbReference type="EMBL" id="CP026095">
    <property type="protein sequence ID" value="AZV44599.1"/>
    <property type="molecule type" value="Genomic_DNA"/>
</dbReference>
<dbReference type="InterPro" id="IPR018392">
    <property type="entry name" value="LysM"/>
</dbReference>
<dbReference type="Pfam" id="PF01476">
    <property type="entry name" value="LysM"/>
    <property type="match status" value="1"/>
</dbReference>
<dbReference type="SUPFAM" id="SSF54106">
    <property type="entry name" value="LysM domain"/>
    <property type="match status" value="1"/>
</dbReference>
<dbReference type="InterPro" id="IPR036779">
    <property type="entry name" value="LysM_dom_sf"/>
</dbReference>
<dbReference type="PROSITE" id="PS51782">
    <property type="entry name" value="LYSM"/>
    <property type="match status" value="1"/>
</dbReference>
<dbReference type="Pfam" id="PF20918">
    <property type="entry name" value="SPOCS_spoVID-N"/>
    <property type="match status" value="1"/>
</dbReference>
<dbReference type="OrthoDB" id="2966368at2"/>
<feature type="region of interest" description="Disordered" evidence="1">
    <location>
        <begin position="328"/>
        <end position="373"/>
    </location>
</feature>
<name>A0A3Q9RPT8_9BACI</name>
<reference evidence="3 4" key="1">
    <citation type="submission" date="2018-01" db="EMBL/GenBank/DDBJ databases">
        <title>Bacillus asahii Genome sequencing and assembly.</title>
        <authorList>
            <person name="Jiang H."/>
            <person name="Feng Y."/>
            <person name="Zhao F."/>
            <person name="Lin X."/>
        </authorList>
    </citation>
    <scope>NUCLEOTIDE SEQUENCE [LARGE SCALE GENOMIC DNA]</scope>
    <source>
        <strain evidence="3 4">OM18</strain>
    </source>
</reference>
<feature type="region of interest" description="Disordered" evidence="1">
    <location>
        <begin position="537"/>
        <end position="572"/>
    </location>
</feature>
<evidence type="ECO:0000313" key="3">
    <source>
        <dbReference type="EMBL" id="AZV44599.1"/>
    </source>
</evidence>
<dbReference type="AlphaFoldDB" id="A0A3Q9RPT8"/>
<evidence type="ECO:0000313" key="4">
    <source>
        <dbReference type="Proteomes" id="UP000283095"/>
    </source>
</evidence>
<dbReference type="SMART" id="SM00257">
    <property type="entry name" value="LysM"/>
    <property type="match status" value="1"/>
</dbReference>
<dbReference type="Gene3D" id="3.10.350.10">
    <property type="entry name" value="LysM domain"/>
    <property type="match status" value="1"/>
</dbReference>
<protein>
    <recommendedName>
        <fullName evidence="2">LysM domain-containing protein</fullName>
    </recommendedName>
</protein>
<organism evidence="3 4">
    <name type="scientific">Peribacillus asahii</name>
    <dbReference type="NCBI Taxonomy" id="228899"/>
    <lineage>
        <taxon>Bacteria</taxon>
        <taxon>Bacillati</taxon>
        <taxon>Bacillota</taxon>
        <taxon>Bacilli</taxon>
        <taxon>Bacillales</taxon>
        <taxon>Bacillaceae</taxon>
        <taxon>Peribacillus</taxon>
    </lineage>
</organism>
<feature type="compositionally biased region" description="Basic and acidic residues" evidence="1">
    <location>
        <begin position="542"/>
        <end position="564"/>
    </location>
</feature>
<feature type="region of interest" description="Disordered" evidence="1">
    <location>
        <begin position="206"/>
        <end position="237"/>
    </location>
</feature>
<dbReference type="CDD" id="cd00118">
    <property type="entry name" value="LysM"/>
    <property type="match status" value="1"/>
</dbReference>
<dbReference type="KEGG" id="pasa:BAOM_3990"/>
<dbReference type="RefSeq" id="WP_127761535.1">
    <property type="nucleotide sequence ID" value="NZ_CP026095.1"/>
</dbReference>
<dbReference type="Proteomes" id="UP000283095">
    <property type="component" value="Chromosome"/>
</dbReference>
<accession>A0A3Q9RPT8</accession>
<gene>
    <name evidence="3" type="ORF">BAOM_3990</name>
</gene>